<evidence type="ECO:0000256" key="6">
    <source>
        <dbReference type="ARBA" id="ARBA00020990"/>
    </source>
</evidence>
<reference evidence="16 17" key="1">
    <citation type="submission" date="2018-09" db="EMBL/GenBank/DDBJ databases">
        <title>Complete genome sequence of Euzebya sp. DY32-46 isolated from seawater of Pacific Ocean.</title>
        <authorList>
            <person name="Xu L."/>
            <person name="Wu Y.-H."/>
            <person name="Xu X.-W."/>
        </authorList>
    </citation>
    <scope>NUCLEOTIDE SEQUENCE [LARGE SCALE GENOMIC DNA]</scope>
    <source>
        <strain evidence="16 17">DY32-46</strain>
    </source>
</reference>
<evidence type="ECO:0000256" key="12">
    <source>
        <dbReference type="ARBA" id="ARBA00069173"/>
    </source>
</evidence>
<evidence type="ECO:0000256" key="13">
    <source>
        <dbReference type="PIRNR" id="PIRNR006250"/>
    </source>
</evidence>
<comment type="function">
    <text evidence="1">Involved in the catabolism of quinolinic acid (QA).</text>
</comment>
<evidence type="ECO:0000256" key="7">
    <source>
        <dbReference type="ARBA" id="ARBA00022642"/>
    </source>
</evidence>
<comment type="similarity">
    <text evidence="3 13">Belongs to the NadC/ModD family.</text>
</comment>
<keyword evidence="9 13" id="KW-0808">Transferase</keyword>
<dbReference type="InterPro" id="IPR027277">
    <property type="entry name" value="NadC/ModD"/>
</dbReference>
<dbReference type="SUPFAM" id="SSF51690">
    <property type="entry name" value="Nicotinate/Quinolinate PRTase C-terminal domain-like"/>
    <property type="match status" value="1"/>
</dbReference>
<comment type="pathway">
    <text evidence="2">Cofactor biosynthesis; NAD(+) biosynthesis; nicotinate D-ribonucleotide from quinolinate: step 1/1.</text>
</comment>
<evidence type="ECO:0000256" key="10">
    <source>
        <dbReference type="ARBA" id="ARBA00033102"/>
    </source>
</evidence>
<dbReference type="SUPFAM" id="SSF54675">
    <property type="entry name" value="Nicotinate/Quinolinate PRTase N-terminal domain-like"/>
    <property type="match status" value="1"/>
</dbReference>
<proteinExistence type="inferred from homology"/>
<keyword evidence="8 13" id="KW-0328">Glycosyltransferase</keyword>
<evidence type="ECO:0000256" key="5">
    <source>
        <dbReference type="ARBA" id="ARBA00011944"/>
    </source>
</evidence>
<dbReference type="FunFam" id="3.90.1170.20:FF:000001">
    <property type="entry name" value="Nicotinate-nucleotide diphosphorylase (Carboxylating)"/>
    <property type="match status" value="1"/>
</dbReference>
<dbReference type="EC" id="2.4.2.19" evidence="5"/>
<keyword evidence="17" id="KW-1185">Reference proteome</keyword>
<evidence type="ECO:0000259" key="15">
    <source>
        <dbReference type="Pfam" id="PF02749"/>
    </source>
</evidence>
<evidence type="ECO:0000256" key="11">
    <source>
        <dbReference type="ARBA" id="ARBA00047445"/>
    </source>
</evidence>
<dbReference type="KEGG" id="euz:DVS28_a4100"/>
<dbReference type="InterPro" id="IPR036068">
    <property type="entry name" value="Nicotinate_pribotase-like_C"/>
</dbReference>
<dbReference type="InterPro" id="IPR013785">
    <property type="entry name" value="Aldolase_TIM"/>
</dbReference>
<dbReference type="Proteomes" id="UP000264006">
    <property type="component" value="Chromosome"/>
</dbReference>
<evidence type="ECO:0000256" key="4">
    <source>
        <dbReference type="ARBA" id="ARBA00011218"/>
    </source>
</evidence>
<dbReference type="UniPathway" id="UPA00253">
    <property type="reaction ID" value="UER00331"/>
</dbReference>
<evidence type="ECO:0000313" key="16">
    <source>
        <dbReference type="EMBL" id="AXV08767.1"/>
    </source>
</evidence>
<dbReference type="RefSeq" id="WP_114593065.1">
    <property type="nucleotide sequence ID" value="NZ_CP031165.1"/>
</dbReference>
<dbReference type="InterPro" id="IPR002638">
    <property type="entry name" value="Quinolinate_PRibosylTrfase_C"/>
</dbReference>
<dbReference type="InterPro" id="IPR022412">
    <property type="entry name" value="Quinolinate_PRibosylTrfase_N"/>
</dbReference>
<organism evidence="16 17">
    <name type="scientific">Euzebya pacifica</name>
    <dbReference type="NCBI Taxonomy" id="1608957"/>
    <lineage>
        <taxon>Bacteria</taxon>
        <taxon>Bacillati</taxon>
        <taxon>Actinomycetota</taxon>
        <taxon>Nitriliruptoria</taxon>
        <taxon>Euzebyales</taxon>
    </lineage>
</organism>
<gene>
    <name evidence="16" type="ORF">DVS28_a4100</name>
</gene>
<dbReference type="PIRSF" id="PIRSF006250">
    <property type="entry name" value="NadC_ModD"/>
    <property type="match status" value="1"/>
</dbReference>
<evidence type="ECO:0000259" key="14">
    <source>
        <dbReference type="Pfam" id="PF01729"/>
    </source>
</evidence>
<evidence type="ECO:0000313" key="17">
    <source>
        <dbReference type="Proteomes" id="UP000264006"/>
    </source>
</evidence>
<dbReference type="GO" id="GO:0005737">
    <property type="term" value="C:cytoplasm"/>
    <property type="evidence" value="ECO:0007669"/>
    <property type="project" value="TreeGrafter"/>
</dbReference>
<sequence>MTEVAPRQPVLVPLSEVVATALAEDLGPGWSPDDDVTARATVPADARVTASFVPRQPGVVAGLEAITETYGQVDPTVEVDLRVADGDRAVPGEVIAVVSGPARAVLAGERTALNLLTHLSGIATATRTLVDAVAGTGCVVRDTRKTLPGLRLVEKEAVLAGGGRNHRMSLVDELLVKDNHVAAAGGMGNAATGALAAADGLPVQIEVDSLAQLDIVLASGGTRVMLDNFSLADTEEGVRRCRALAEETGRPVFVEASGGITIETAAAIAATGVDAVAVGGLTHSSGALDIGLDIAWDTGHPGHPGNEDA</sequence>
<dbReference type="OrthoDB" id="9782546at2"/>
<dbReference type="CDD" id="cd01572">
    <property type="entry name" value="QPRTase"/>
    <property type="match status" value="1"/>
</dbReference>
<dbReference type="Gene3D" id="3.90.1170.20">
    <property type="entry name" value="Quinolinate phosphoribosyl transferase, N-terminal domain"/>
    <property type="match status" value="1"/>
</dbReference>
<comment type="subunit">
    <text evidence="4">Hexamer formed by 3 homodimers.</text>
</comment>
<protein>
    <recommendedName>
        <fullName evidence="6">Nicotinate-nucleotide pyrophosphorylase [carboxylating]</fullName>
        <ecNumber evidence="5">2.4.2.19</ecNumber>
    </recommendedName>
    <alternativeName>
        <fullName evidence="12">Probable nicotinate-nucleotide pyrophosphorylase [carboxylating]</fullName>
    </alternativeName>
    <alternativeName>
        <fullName evidence="10">Quinolinate phosphoribosyltransferase [decarboxylating]</fullName>
    </alternativeName>
</protein>
<dbReference type="EMBL" id="CP031165">
    <property type="protein sequence ID" value="AXV08767.1"/>
    <property type="molecule type" value="Genomic_DNA"/>
</dbReference>
<accession>A0A346Y2S0</accession>
<comment type="catalytic activity">
    <reaction evidence="11">
        <text>nicotinate beta-D-ribonucleotide + CO2 + diphosphate = quinolinate + 5-phospho-alpha-D-ribose 1-diphosphate + 2 H(+)</text>
        <dbReference type="Rhea" id="RHEA:12733"/>
        <dbReference type="ChEBI" id="CHEBI:15378"/>
        <dbReference type="ChEBI" id="CHEBI:16526"/>
        <dbReference type="ChEBI" id="CHEBI:29959"/>
        <dbReference type="ChEBI" id="CHEBI:33019"/>
        <dbReference type="ChEBI" id="CHEBI:57502"/>
        <dbReference type="ChEBI" id="CHEBI:58017"/>
        <dbReference type="EC" id="2.4.2.19"/>
    </reaction>
</comment>
<dbReference type="NCBIfam" id="TIGR00078">
    <property type="entry name" value="nadC"/>
    <property type="match status" value="1"/>
</dbReference>
<dbReference type="GO" id="GO:0009435">
    <property type="term" value="P:NAD+ biosynthetic process"/>
    <property type="evidence" value="ECO:0007669"/>
    <property type="project" value="UniProtKB-UniPathway"/>
</dbReference>
<dbReference type="AlphaFoldDB" id="A0A346Y2S0"/>
<feature type="domain" description="Quinolinate phosphoribosyl transferase N-terminal" evidence="15">
    <location>
        <begin position="35"/>
        <end position="120"/>
    </location>
</feature>
<dbReference type="InterPro" id="IPR037128">
    <property type="entry name" value="Quinolinate_PRibosylTase_N_sf"/>
</dbReference>
<dbReference type="PANTHER" id="PTHR32179:SF3">
    <property type="entry name" value="NICOTINATE-NUCLEOTIDE PYROPHOSPHORYLASE [CARBOXYLATING]"/>
    <property type="match status" value="1"/>
</dbReference>
<dbReference type="GO" id="GO:0034213">
    <property type="term" value="P:quinolinate catabolic process"/>
    <property type="evidence" value="ECO:0007669"/>
    <property type="project" value="TreeGrafter"/>
</dbReference>
<dbReference type="Pfam" id="PF02749">
    <property type="entry name" value="QRPTase_N"/>
    <property type="match status" value="1"/>
</dbReference>
<dbReference type="Pfam" id="PF01729">
    <property type="entry name" value="QRPTase_C"/>
    <property type="match status" value="1"/>
</dbReference>
<dbReference type="PANTHER" id="PTHR32179">
    <property type="entry name" value="NICOTINATE-NUCLEOTIDE PYROPHOSPHORYLASE [CARBOXYLATING]"/>
    <property type="match status" value="1"/>
</dbReference>
<evidence type="ECO:0000256" key="8">
    <source>
        <dbReference type="ARBA" id="ARBA00022676"/>
    </source>
</evidence>
<feature type="domain" description="Quinolinate phosphoribosyl transferase C-terminal" evidence="14">
    <location>
        <begin position="122"/>
        <end position="293"/>
    </location>
</feature>
<evidence type="ECO:0000256" key="1">
    <source>
        <dbReference type="ARBA" id="ARBA00003237"/>
    </source>
</evidence>
<keyword evidence="7" id="KW-0662">Pyridine nucleotide biosynthesis</keyword>
<dbReference type="FunFam" id="3.20.20.70:FF:000030">
    <property type="entry name" value="Nicotinate-nucleotide pyrophosphorylase, carboxylating"/>
    <property type="match status" value="1"/>
</dbReference>
<name>A0A346Y2S0_9ACTN</name>
<dbReference type="GO" id="GO:0004514">
    <property type="term" value="F:nicotinate-nucleotide diphosphorylase (carboxylating) activity"/>
    <property type="evidence" value="ECO:0007669"/>
    <property type="project" value="UniProtKB-EC"/>
</dbReference>
<evidence type="ECO:0000256" key="2">
    <source>
        <dbReference type="ARBA" id="ARBA00004893"/>
    </source>
</evidence>
<evidence type="ECO:0000256" key="3">
    <source>
        <dbReference type="ARBA" id="ARBA00009400"/>
    </source>
</evidence>
<dbReference type="InterPro" id="IPR004393">
    <property type="entry name" value="NadC"/>
</dbReference>
<evidence type="ECO:0000256" key="9">
    <source>
        <dbReference type="ARBA" id="ARBA00022679"/>
    </source>
</evidence>
<dbReference type="Gene3D" id="3.20.20.70">
    <property type="entry name" value="Aldolase class I"/>
    <property type="match status" value="1"/>
</dbReference>